<evidence type="ECO:0000256" key="5">
    <source>
        <dbReference type="ARBA" id="ARBA00022989"/>
    </source>
</evidence>
<evidence type="ECO:0000256" key="4">
    <source>
        <dbReference type="ARBA" id="ARBA00022982"/>
    </source>
</evidence>
<evidence type="ECO:0000256" key="6">
    <source>
        <dbReference type="ARBA" id="ARBA00023136"/>
    </source>
</evidence>
<keyword evidence="4" id="KW-0249">Electron transport</keyword>
<dbReference type="Pfam" id="PF03188">
    <property type="entry name" value="Cytochrom_B561"/>
    <property type="match status" value="1"/>
</dbReference>
<evidence type="ECO:0000256" key="1">
    <source>
        <dbReference type="ARBA" id="ARBA00004370"/>
    </source>
</evidence>
<name>A0AAW1SGD9_9CHLO</name>
<comment type="subcellular location">
    <subcellularLocation>
        <location evidence="1">Membrane</location>
    </subcellularLocation>
</comment>
<dbReference type="PANTHER" id="PTHR23130:SF159">
    <property type="entry name" value="OS08G0335600 PROTEIN"/>
    <property type="match status" value="1"/>
</dbReference>
<evidence type="ECO:0000256" key="3">
    <source>
        <dbReference type="ARBA" id="ARBA00022692"/>
    </source>
</evidence>
<dbReference type="SMART" id="SM00665">
    <property type="entry name" value="B561"/>
    <property type="match status" value="1"/>
</dbReference>
<evidence type="ECO:0000313" key="10">
    <source>
        <dbReference type="Proteomes" id="UP001438707"/>
    </source>
</evidence>
<gene>
    <name evidence="9" type="ORF">WJX74_009145</name>
</gene>
<feature type="transmembrane region" description="Helical" evidence="7">
    <location>
        <begin position="111"/>
        <end position="130"/>
    </location>
</feature>
<feature type="transmembrane region" description="Helical" evidence="7">
    <location>
        <begin position="37"/>
        <end position="62"/>
    </location>
</feature>
<sequence length="216" mass="23629">MWKPSTIHGLLGGAAYAVLLPASIVIARSCKDRKGWWFTMHWVSLVLAYALGMIAVIMGTYLRDNTSLKHSHKIVGSVTTGLGGVQILAAFGLRPGQLSSLRRVWNVSHWWVGRSTLYLGVATLVTGLAAKNRKHPWDAVPWYVGLAAILGICYVITAVKDMTDYLRKPVIDAETRLEMGIKSTDVDPLSPLLAARHIPGQGYYNPQPLLQASSPL</sequence>
<dbReference type="EMBL" id="JALJOS010000001">
    <property type="protein sequence ID" value="KAK9844969.1"/>
    <property type="molecule type" value="Genomic_DNA"/>
</dbReference>
<evidence type="ECO:0000256" key="2">
    <source>
        <dbReference type="ARBA" id="ARBA00022448"/>
    </source>
</evidence>
<feature type="domain" description="Cytochrome b561" evidence="8">
    <location>
        <begin position="1"/>
        <end position="166"/>
    </location>
</feature>
<feature type="transmembrane region" description="Helical" evidence="7">
    <location>
        <begin position="142"/>
        <end position="159"/>
    </location>
</feature>
<dbReference type="AlphaFoldDB" id="A0AAW1SGD9"/>
<comment type="caution">
    <text evidence="9">The sequence shown here is derived from an EMBL/GenBank/DDBJ whole genome shotgun (WGS) entry which is preliminary data.</text>
</comment>
<evidence type="ECO:0000259" key="8">
    <source>
        <dbReference type="PROSITE" id="PS50939"/>
    </source>
</evidence>
<organism evidence="9 10">
    <name type="scientific">Apatococcus lobatus</name>
    <dbReference type="NCBI Taxonomy" id="904363"/>
    <lineage>
        <taxon>Eukaryota</taxon>
        <taxon>Viridiplantae</taxon>
        <taxon>Chlorophyta</taxon>
        <taxon>core chlorophytes</taxon>
        <taxon>Trebouxiophyceae</taxon>
        <taxon>Chlorellales</taxon>
        <taxon>Chlorellaceae</taxon>
        <taxon>Apatococcus</taxon>
    </lineage>
</organism>
<dbReference type="Proteomes" id="UP001438707">
    <property type="component" value="Unassembled WGS sequence"/>
</dbReference>
<evidence type="ECO:0000313" key="9">
    <source>
        <dbReference type="EMBL" id="KAK9844969.1"/>
    </source>
</evidence>
<keyword evidence="5 7" id="KW-1133">Transmembrane helix</keyword>
<dbReference type="GO" id="GO:0016020">
    <property type="term" value="C:membrane"/>
    <property type="evidence" value="ECO:0007669"/>
    <property type="project" value="UniProtKB-SubCell"/>
</dbReference>
<feature type="transmembrane region" description="Helical" evidence="7">
    <location>
        <begin position="74"/>
        <end position="91"/>
    </location>
</feature>
<dbReference type="PANTHER" id="PTHR23130">
    <property type="entry name" value="CYTOCHROME B561 AND DOMON DOMAIN-CONTAINING PROTEIN"/>
    <property type="match status" value="1"/>
</dbReference>
<keyword evidence="3 7" id="KW-0812">Transmembrane</keyword>
<proteinExistence type="predicted"/>
<dbReference type="InterPro" id="IPR006593">
    <property type="entry name" value="Cyt_b561/ferric_Rdtase_TM"/>
</dbReference>
<keyword evidence="6 7" id="KW-0472">Membrane</keyword>
<evidence type="ECO:0000256" key="7">
    <source>
        <dbReference type="SAM" id="Phobius"/>
    </source>
</evidence>
<keyword evidence="10" id="KW-1185">Reference proteome</keyword>
<protein>
    <recommendedName>
        <fullName evidence="8">Cytochrome b561 domain-containing protein</fullName>
    </recommendedName>
</protein>
<accession>A0AAW1SGD9</accession>
<dbReference type="CDD" id="cd08760">
    <property type="entry name" value="Cyt_b561_FRRS1_like"/>
    <property type="match status" value="1"/>
</dbReference>
<keyword evidence="2" id="KW-0813">Transport</keyword>
<dbReference type="Gene3D" id="1.20.120.1770">
    <property type="match status" value="1"/>
</dbReference>
<dbReference type="PROSITE" id="PS50939">
    <property type="entry name" value="CYTOCHROME_B561"/>
    <property type="match status" value="1"/>
</dbReference>
<reference evidence="9 10" key="1">
    <citation type="journal article" date="2024" name="Nat. Commun.">
        <title>Phylogenomics reveals the evolutionary origins of lichenization in chlorophyte algae.</title>
        <authorList>
            <person name="Puginier C."/>
            <person name="Libourel C."/>
            <person name="Otte J."/>
            <person name="Skaloud P."/>
            <person name="Haon M."/>
            <person name="Grisel S."/>
            <person name="Petersen M."/>
            <person name="Berrin J.G."/>
            <person name="Delaux P.M."/>
            <person name="Dal Grande F."/>
            <person name="Keller J."/>
        </authorList>
    </citation>
    <scope>NUCLEOTIDE SEQUENCE [LARGE SCALE GENOMIC DNA]</scope>
    <source>
        <strain evidence="9 10">SAG 2145</strain>
    </source>
</reference>